<evidence type="ECO:0000313" key="2">
    <source>
        <dbReference type="Proteomes" id="UP001056120"/>
    </source>
</evidence>
<protein>
    <submittedName>
        <fullName evidence="1">Uncharacterized protein</fullName>
    </submittedName>
</protein>
<proteinExistence type="predicted"/>
<reference evidence="1 2" key="2">
    <citation type="journal article" date="2022" name="Mol. Ecol. Resour.">
        <title>The genomes of chicory, endive, great burdock and yacon provide insights into Asteraceae paleo-polyploidization history and plant inulin production.</title>
        <authorList>
            <person name="Fan W."/>
            <person name="Wang S."/>
            <person name="Wang H."/>
            <person name="Wang A."/>
            <person name="Jiang F."/>
            <person name="Liu H."/>
            <person name="Zhao H."/>
            <person name="Xu D."/>
            <person name="Zhang Y."/>
        </authorList>
    </citation>
    <scope>NUCLEOTIDE SEQUENCE [LARGE SCALE GENOMIC DNA]</scope>
    <source>
        <strain evidence="2">cv. Yunnan</strain>
        <tissue evidence="1">Leaves</tissue>
    </source>
</reference>
<dbReference type="Proteomes" id="UP001056120">
    <property type="component" value="Linkage Group LG02"/>
</dbReference>
<reference evidence="2" key="1">
    <citation type="journal article" date="2022" name="Mol. Ecol. Resour.">
        <title>The genomes of chicory, endive, great burdock and yacon provide insights into Asteraceae palaeo-polyploidization history and plant inulin production.</title>
        <authorList>
            <person name="Fan W."/>
            <person name="Wang S."/>
            <person name="Wang H."/>
            <person name="Wang A."/>
            <person name="Jiang F."/>
            <person name="Liu H."/>
            <person name="Zhao H."/>
            <person name="Xu D."/>
            <person name="Zhang Y."/>
        </authorList>
    </citation>
    <scope>NUCLEOTIDE SEQUENCE [LARGE SCALE GENOMIC DNA]</scope>
    <source>
        <strain evidence="2">cv. Yunnan</strain>
    </source>
</reference>
<sequence length="113" mass="12705">MFIGTGSDGVDKVSNLRENALLELCKKRELFQYLAPLLWNSFGTIAALLQVVIFRDGTYLTLKQVFDNLVLTRTSCQIALILSYGSFLLSSTCDSILVVLLYQRSHWRHAGFG</sequence>
<dbReference type="EMBL" id="CM042019">
    <property type="protein sequence ID" value="KAI3824743.1"/>
    <property type="molecule type" value="Genomic_DNA"/>
</dbReference>
<organism evidence="1 2">
    <name type="scientific">Smallanthus sonchifolius</name>
    <dbReference type="NCBI Taxonomy" id="185202"/>
    <lineage>
        <taxon>Eukaryota</taxon>
        <taxon>Viridiplantae</taxon>
        <taxon>Streptophyta</taxon>
        <taxon>Embryophyta</taxon>
        <taxon>Tracheophyta</taxon>
        <taxon>Spermatophyta</taxon>
        <taxon>Magnoliopsida</taxon>
        <taxon>eudicotyledons</taxon>
        <taxon>Gunneridae</taxon>
        <taxon>Pentapetalae</taxon>
        <taxon>asterids</taxon>
        <taxon>campanulids</taxon>
        <taxon>Asterales</taxon>
        <taxon>Asteraceae</taxon>
        <taxon>Asteroideae</taxon>
        <taxon>Heliantheae alliance</taxon>
        <taxon>Millerieae</taxon>
        <taxon>Smallanthus</taxon>
    </lineage>
</organism>
<keyword evidence="2" id="KW-1185">Reference proteome</keyword>
<comment type="caution">
    <text evidence="1">The sequence shown here is derived from an EMBL/GenBank/DDBJ whole genome shotgun (WGS) entry which is preliminary data.</text>
</comment>
<accession>A0ACB9JXI5</accession>
<evidence type="ECO:0000313" key="1">
    <source>
        <dbReference type="EMBL" id="KAI3824743.1"/>
    </source>
</evidence>
<name>A0ACB9JXI5_9ASTR</name>
<gene>
    <name evidence="1" type="ORF">L1987_06214</name>
</gene>